<dbReference type="Gramene" id="OE9A051505T1">
    <property type="protein sequence ID" value="OE9A051505C1"/>
    <property type="gene ID" value="OE9A051505"/>
</dbReference>
<feature type="non-terminal residue" evidence="3">
    <location>
        <position position="55"/>
    </location>
</feature>
<dbReference type="SUPFAM" id="SSF54695">
    <property type="entry name" value="POZ domain"/>
    <property type="match status" value="1"/>
</dbReference>
<dbReference type="Pfam" id="PF03931">
    <property type="entry name" value="Skp1_POZ"/>
    <property type="match status" value="1"/>
</dbReference>
<dbReference type="EMBL" id="CACTIH010004020">
    <property type="protein sequence ID" value="CAA2988718.1"/>
    <property type="molecule type" value="Genomic_DNA"/>
</dbReference>
<dbReference type="InterPro" id="IPR011333">
    <property type="entry name" value="SKP1/BTB/POZ_sf"/>
</dbReference>
<organism evidence="3 4">
    <name type="scientific">Olea europaea subsp. europaea</name>
    <dbReference type="NCBI Taxonomy" id="158383"/>
    <lineage>
        <taxon>Eukaryota</taxon>
        <taxon>Viridiplantae</taxon>
        <taxon>Streptophyta</taxon>
        <taxon>Embryophyta</taxon>
        <taxon>Tracheophyta</taxon>
        <taxon>Spermatophyta</taxon>
        <taxon>Magnoliopsida</taxon>
        <taxon>eudicotyledons</taxon>
        <taxon>Gunneridae</taxon>
        <taxon>Pentapetalae</taxon>
        <taxon>asterids</taxon>
        <taxon>lamiids</taxon>
        <taxon>Lamiales</taxon>
        <taxon>Oleaceae</taxon>
        <taxon>Oleeae</taxon>
        <taxon>Olea</taxon>
    </lineage>
</organism>
<protein>
    <submittedName>
        <fullName evidence="3">SKP1 1A</fullName>
    </submittedName>
</protein>
<reference evidence="3 4" key="1">
    <citation type="submission" date="2019-12" db="EMBL/GenBank/DDBJ databases">
        <authorList>
            <person name="Alioto T."/>
            <person name="Alioto T."/>
            <person name="Gomez Garrido J."/>
        </authorList>
    </citation>
    <scope>NUCLEOTIDE SEQUENCE [LARGE SCALE GENOMIC DNA]</scope>
</reference>
<dbReference type="Proteomes" id="UP000594638">
    <property type="component" value="Unassembled WGS sequence"/>
</dbReference>
<feature type="non-terminal residue" evidence="3">
    <location>
        <position position="1"/>
    </location>
</feature>
<gene>
    <name evidence="3" type="ORF">OLEA9_A051505</name>
</gene>
<dbReference type="GO" id="GO:0006511">
    <property type="term" value="P:ubiquitin-dependent protein catabolic process"/>
    <property type="evidence" value="ECO:0007669"/>
    <property type="project" value="InterPro"/>
</dbReference>
<evidence type="ECO:0000313" key="3">
    <source>
        <dbReference type="EMBL" id="CAA2988718.1"/>
    </source>
</evidence>
<name>A0A8S0SB54_OLEEU</name>
<sequence length="55" mass="6163">ETVASELQTITRSWMVVPTSIPLPNITFKILAKVIEYCKCHFEAVADGTCRQLPI</sequence>
<comment type="caution">
    <text evidence="3">The sequence shown here is derived from an EMBL/GenBank/DDBJ whole genome shotgun (WGS) entry which is preliminary data.</text>
</comment>
<comment type="pathway">
    <text evidence="1">Protein modification; protein ubiquitination.</text>
</comment>
<dbReference type="Gene3D" id="3.30.710.10">
    <property type="entry name" value="Potassium Channel Kv1.1, Chain A"/>
    <property type="match status" value="1"/>
</dbReference>
<dbReference type="InterPro" id="IPR016073">
    <property type="entry name" value="Skp1_comp_POZ"/>
</dbReference>
<feature type="domain" description="SKP1 component POZ" evidence="2">
    <location>
        <begin position="17"/>
        <end position="41"/>
    </location>
</feature>
<accession>A0A8S0SB54</accession>
<evidence type="ECO:0000259" key="2">
    <source>
        <dbReference type="Pfam" id="PF03931"/>
    </source>
</evidence>
<evidence type="ECO:0000256" key="1">
    <source>
        <dbReference type="ARBA" id="ARBA00004906"/>
    </source>
</evidence>
<evidence type="ECO:0000313" key="4">
    <source>
        <dbReference type="Proteomes" id="UP000594638"/>
    </source>
</evidence>
<keyword evidence="4" id="KW-1185">Reference proteome</keyword>
<proteinExistence type="predicted"/>
<dbReference type="AlphaFoldDB" id="A0A8S0SB54"/>